<sequence length="841" mass="89120">MSRVWPYLPRPAEARTIITAVHDRRPVVVTGPAGIGKTSLTRAALTGRGSAIDWVIGSESLRDNAFGALVPVVPIDGLGDVRAVLAALTERLTEREAILAVEGADQLDTASATVLAQLVRAGAAPGVVVMSRSTTLADVDPALVAALTVTRAVHVTPDPLSVDEVATVIGDFLLAPMDYADVARIHAECEGNPFYVRHLVTGSVGALDRRPDGTYFLRREFVVTPELGAIVGAAVDTAGPNTRKLLEFLSILNPLSMAMVSALGLGDTATSAPADLVTTTGAVVYPAHAIIGDVVYSRLGRLRRAQLTAELVDVLATATTPVAALHRARLADEIGRPLPAQANLDAAATAFNNGQFVLSERLASLAASVDSSPFARCQQVRAVAAQGDAVRARRLLDDIDVDTLDEVGLATYLVTACVHYSAAIGEHTRSLRLLDELCPLIALPPLRGATHAMRAIVTLNAGRLAEALSSARACLTGEWDDMVWVALARYVEAEVLRRLGETHRPTVIGEDAVHLSAAVGPLVGVGALRTVTLIHIARGRLDEARAVADRFADNVALQSLPRAVACSTSTLVAIAEGRFGKAQRLALDSLHALPADDRSGLGRGVAASLAGVRAMFGDVDGARWARQQCESMTFHIDDWTEVNLIQCDGFVRAAGGEISAPIDCFRSAAAILFSHQQVADGMIYLYWSVRFGDRDAARQLCDPRYRGEGAIAQLMATHARAFLDGDARGLQAVSDEFAELGYIPYAADALAHSIVALRACGSRRKAHGLTPRLGRLRRTADDFLSPAVLAAELGVNLSPRELEIHAMTEAGSSRAEVAQALGIRPSTVTAFRSKVRERISS</sequence>
<dbReference type="Gene3D" id="1.25.40.10">
    <property type="entry name" value="Tetratricopeptide repeat domain"/>
    <property type="match status" value="1"/>
</dbReference>
<dbReference type="InterPro" id="IPR027417">
    <property type="entry name" value="P-loop_NTPase"/>
</dbReference>
<accession>A0ABX6IK89</accession>
<reference evidence="2" key="1">
    <citation type="journal article" date="2021" name="Nat. Microbiol.">
        <title>Cocultivation of an ultrasmall environmental parasitic bacterium with lytic ability against bacteria associated with wastewater foams.</title>
        <authorList>
            <person name="Batinovic S."/>
            <person name="Rose J.J.A."/>
            <person name="Ratcliffe J."/>
            <person name="Seviour R.J."/>
            <person name="Petrovski S."/>
        </authorList>
    </citation>
    <scope>NUCLEOTIDE SEQUENCE</scope>
    <source>
        <strain evidence="2">CON9</strain>
    </source>
</reference>
<dbReference type="InterPro" id="IPR036388">
    <property type="entry name" value="WH-like_DNA-bd_sf"/>
</dbReference>
<dbReference type="Pfam" id="PF00196">
    <property type="entry name" value="GerE"/>
    <property type="match status" value="1"/>
</dbReference>
<dbReference type="Proteomes" id="UP001059836">
    <property type="component" value="Chromosome"/>
</dbReference>
<proteinExistence type="predicted"/>
<evidence type="ECO:0000259" key="1">
    <source>
        <dbReference type="Pfam" id="PF00196"/>
    </source>
</evidence>
<feature type="domain" description="HTH luxR-type" evidence="1">
    <location>
        <begin position="796"/>
        <end position="839"/>
    </location>
</feature>
<dbReference type="Gene3D" id="1.10.10.10">
    <property type="entry name" value="Winged helix-like DNA-binding domain superfamily/Winged helix DNA-binding domain"/>
    <property type="match status" value="1"/>
</dbReference>
<evidence type="ECO:0000313" key="2">
    <source>
        <dbReference type="EMBL" id="QHN36307.1"/>
    </source>
</evidence>
<gene>
    <name evidence="2" type="ORF">GII31_16945</name>
</gene>
<dbReference type="EMBL" id="CP045809">
    <property type="protein sequence ID" value="QHN36307.1"/>
    <property type="molecule type" value="Genomic_DNA"/>
</dbReference>
<name>A0ABX6IK89_9ACTN</name>
<dbReference type="InterPro" id="IPR016032">
    <property type="entry name" value="Sig_transdc_resp-reg_C-effctor"/>
</dbReference>
<organism evidence="2 3">
    <name type="scientific">Gordonia pseudamarae</name>
    <dbReference type="NCBI Taxonomy" id="2831662"/>
    <lineage>
        <taxon>Bacteria</taxon>
        <taxon>Bacillati</taxon>
        <taxon>Actinomycetota</taxon>
        <taxon>Actinomycetes</taxon>
        <taxon>Mycobacteriales</taxon>
        <taxon>Gordoniaceae</taxon>
        <taxon>Gordonia</taxon>
    </lineage>
</organism>
<keyword evidence="3" id="KW-1185">Reference proteome</keyword>
<dbReference type="SUPFAM" id="SSF46894">
    <property type="entry name" value="C-terminal effector domain of the bipartite response regulators"/>
    <property type="match status" value="1"/>
</dbReference>
<evidence type="ECO:0000313" key="3">
    <source>
        <dbReference type="Proteomes" id="UP001059836"/>
    </source>
</evidence>
<dbReference type="InterPro" id="IPR011990">
    <property type="entry name" value="TPR-like_helical_dom_sf"/>
</dbReference>
<dbReference type="RefSeq" id="WP_260840066.1">
    <property type="nucleotide sequence ID" value="NZ_CP045809.1"/>
</dbReference>
<dbReference type="InterPro" id="IPR000792">
    <property type="entry name" value="Tscrpt_reg_LuxR_C"/>
</dbReference>
<protein>
    <recommendedName>
        <fullName evidence="1">HTH luxR-type domain-containing protein</fullName>
    </recommendedName>
</protein>
<dbReference type="SUPFAM" id="SSF52540">
    <property type="entry name" value="P-loop containing nucleoside triphosphate hydrolases"/>
    <property type="match status" value="1"/>
</dbReference>